<feature type="region of interest" description="Disordered" evidence="1">
    <location>
        <begin position="487"/>
        <end position="508"/>
    </location>
</feature>
<reference evidence="2" key="1">
    <citation type="journal article" date="2020" name="Phytopathology">
        <title>Genome Sequence Resources of Colletotrichum truncatum, C. plurivorum, C. musicola, and C. sojae: Four Species Pathogenic to Soybean (Glycine max).</title>
        <authorList>
            <person name="Rogerio F."/>
            <person name="Boufleur T.R."/>
            <person name="Ciampi-Guillardi M."/>
            <person name="Sukno S.A."/>
            <person name="Thon M.R."/>
            <person name="Massola Junior N.S."/>
            <person name="Baroncelli R."/>
        </authorList>
    </citation>
    <scope>NUCLEOTIDE SEQUENCE</scope>
    <source>
        <strain evidence="2">LFN00145</strain>
    </source>
</reference>
<feature type="compositionally biased region" description="Basic residues" evidence="1">
    <location>
        <begin position="578"/>
        <end position="591"/>
    </location>
</feature>
<feature type="region of interest" description="Disordered" evidence="1">
    <location>
        <begin position="527"/>
        <end position="591"/>
    </location>
</feature>
<feature type="region of interest" description="Disordered" evidence="1">
    <location>
        <begin position="55"/>
        <end position="121"/>
    </location>
</feature>
<evidence type="ECO:0000256" key="1">
    <source>
        <dbReference type="SAM" id="MobiDB-lite"/>
    </source>
</evidence>
<sequence length="591" mass="66443">MRLRVKETPQSLILDPSLYSHRYSGSSSSLSCGIPSPAAETTMSDRQYVDGASVHQDGLRDPMSQRCSPVAQPPTTTYPDLTSPPYSVSCFRSRSANSTRRPEPQHSEPHLLTPVSGVGSPSIQQTAKIMQQHPSTTASMYQSSPSSNSRMCWPNPFEMSAPHSQAASPMPMNPATTESHFEMNYIQADTPIKDEIPEPPVPYFGAYGVSGQHESDGSLSPPMHSGFYMPQDPSVLDPASLMGTADLTMGHQSMGRPLAPSTHMPFHAPSNSNGYHLPLPDRDDLARRQSYPFAFPSTQINRQPTNRSRQPRVKRSPRMRNRSTEDCKAPTTPFVQPAPSRPAEACSDQLIIKDNCPPEERFLFQRRYELEEQKGGGIWTTIQENFNDRFQQQSDIPRLQMMVTRGRPHYLAWPSKDDEILSHALQFCEKQYFKMVYMKFKELGGGAAAHWGQGDVEQRAVELGWANMFYEPAPMEPSMNIRRRRKLNTRRRSAATDPQSFEPLPLTPEQREQIFEEILVERNIQPEDEEEEAPVNGLQQMQFAQQHRRLEIKAEEAQESGVSGGRAAKNQKSSATKTKSKTRITKSRVPA</sequence>
<dbReference type="EMBL" id="WIGO01000362">
    <property type="protein sequence ID" value="KAF6815237.1"/>
    <property type="molecule type" value="Genomic_DNA"/>
</dbReference>
<gene>
    <name evidence="2" type="ORF">CPLU01_14201</name>
</gene>
<organism evidence="2 3">
    <name type="scientific">Colletotrichum plurivorum</name>
    <dbReference type="NCBI Taxonomy" id="2175906"/>
    <lineage>
        <taxon>Eukaryota</taxon>
        <taxon>Fungi</taxon>
        <taxon>Dikarya</taxon>
        <taxon>Ascomycota</taxon>
        <taxon>Pezizomycotina</taxon>
        <taxon>Sordariomycetes</taxon>
        <taxon>Hypocreomycetidae</taxon>
        <taxon>Glomerellales</taxon>
        <taxon>Glomerellaceae</taxon>
        <taxon>Colletotrichum</taxon>
        <taxon>Colletotrichum orchidearum species complex</taxon>
    </lineage>
</organism>
<comment type="caution">
    <text evidence="2">The sequence shown here is derived from an EMBL/GenBank/DDBJ whole genome shotgun (WGS) entry which is preliminary data.</text>
</comment>
<accession>A0A8H6MZY8</accession>
<evidence type="ECO:0000313" key="2">
    <source>
        <dbReference type="EMBL" id="KAF6815237.1"/>
    </source>
</evidence>
<feature type="region of interest" description="Disordered" evidence="1">
    <location>
        <begin position="255"/>
        <end position="342"/>
    </location>
</feature>
<name>A0A8H6MZY8_9PEZI</name>
<feature type="compositionally biased region" description="Polar residues" evidence="1">
    <location>
        <begin position="73"/>
        <end position="99"/>
    </location>
</feature>
<feature type="compositionally biased region" description="Basic and acidic residues" evidence="1">
    <location>
        <begin position="100"/>
        <end position="109"/>
    </location>
</feature>
<dbReference type="AlphaFoldDB" id="A0A8H6MZY8"/>
<evidence type="ECO:0000313" key="3">
    <source>
        <dbReference type="Proteomes" id="UP000654918"/>
    </source>
</evidence>
<feature type="compositionally biased region" description="Basic residues" evidence="1">
    <location>
        <begin position="309"/>
        <end position="321"/>
    </location>
</feature>
<proteinExistence type="predicted"/>
<dbReference type="Proteomes" id="UP000654918">
    <property type="component" value="Unassembled WGS sequence"/>
</dbReference>
<feature type="compositionally biased region" description="Polar residues" evidence="1">
    <location>
        <begin position="296"/>
        <end position="308"/>
    </location>
</feature>
<protein>
    <submittedName>
        <fullName evidence="2">Uncharacterized protein</fullName>
    </submittedName>
</protein>
<feature type="compositionally biased region" description="Low complexity" evidence="1">
    <location>
        <begin position="567"/>
        <end position="577"/>
    </location>
</feature>
<keyword evidence="3" id="KW-1185">Reference proteome</keyword>